<sequence>MTRTLHLPVSAGGLEPYTPGHAFGPYTPPCSPLTSRVAYAAAHVVADAHAEQPPGSPAVLDWDRTLAFRHELWRWGFGVAEAMDTAQRGMGLDWPTAAELIRRSAADARSVGGRIVAGVSTDQLTAPQPSLDDITAAYLEQLAVTEEAGATAVVMASRALASAARTPEDYLTVYDRILSQVSQPVVLHWLGDMFDPRLRGYWGSADLDAATETVLTIMNAHASRIDGIKLSLLNADRERALRRRLLVGVRLYTGDDFNYSDLILGDADSGHSDALLGVFAAIAPAASQALQALDKGDVDTYRALMEPTVPLGRHLFETPTFHYKTGVVFLAWLGGHQDQFTMINGAQTNRSLIHLAQLFRLADQTGLLRDPDIAAGRMYSFLELHGATR</sequence>
<evidence type="ECO:0000313" key="1">
    <source>
        <dbReference type="EMBL" id="RNG38177.1"/>
    </source>
</evidence>
<name>A0A3M8X7R8_9ACTN</name>
<comment type="caution">
    <text evidence="1">The sequence shown here is derived from an EMBL/GenBank/DDBJ whole genome shotgun (WGS) entry which is preliminary data.</text>
</comment>
<evidence type="ECO:0000313" key="2">
    <source>
        <dbReference type="Proteomes" id="UP000275401"/>
    </source>
</evidence>
<reference evidence="1 2" key="1">
    <citation type="submission" date="2018-11" db="EMBL/GenBank/DDBJ databases">
        <title>The Potential of Streptomyces as Biocontrol Agents against the Tomato grey mould, Botrytis cinerea (Gray mold) Frontiers in Microbiology.</title>
        <authorList>
            <person name="Li D."/>
        </authorList>
    </citation>
    <scope>NUCLEOTIDE SEQUENCE [LARGE SCALE GENOMIC DNA]</scope>
    <source>
        <strain evidence="1 2">NEAU-LD23</strain>
    </source>
</reference>
<dbReference type="Gene3D" id="3.20.20.70">
    <property type="entry name" value="Aldolase class I"/>
    <property type="match status" value="1"/>
</dbReference>
<protein>
    <submittedName>
        <fullName evidence="1">Dihydrodipicolinate synthase family protein</fullName>
    </submittedName>
</protein>
<dbReference type="RefSeq" id="WP_123098222.1">
    <property type="nucleotide sequence ID" value="NZ_RIBZ01000027.1"/>
</dbReference>
<dbReference type="InterPro" id="IPR013785">
    <property type="entry name" value="Aldolase_TIM"/>
</dbReference>
<proteinExistence type="predicted"/>
<accession>A0A3M8X7R8</accession>
<dbReference type="EMBL" id="RIBZ01000027">
    <property type="protein sequence ID" value="RNG38177.1"/>
    <property type="molecule type" value="Genomic_DNA"/>
</dbReference>
<keyword evidence="2" id="KW-1185">Reference proteome</keyword>
<dbReference type="SUPFAM" id="SSF51569">
    <property type="entry name" value="Aldolase"/>
    <property type="match status" value="1"/>
</dbReference>
<dbReference type="InterPro" id="IPR009334">
    <property type="entry name" value="DUF993"/>
</dbReference>
<organism evidence="1 2">
    <name type="scientific">Streptomyces botrytidirepellens</name>
    <dbReference type="NCBI Taxonomy" id="2486417"/>
    <lineage>
        <taxon>Bacteria</taxon>
        <taxon>Bacillati</taxon>
        <taxon>Actinomycetota</taxon>
        <taxon>Actinomycetes</taxon>
        <taxon>Kitasatosporales</taxon>
        <taxon>Streptomycetaceae</taxon>
        <taxon>Streptomyces</taxon>
    </lineage>
</organism>
<dbReference type="Pfam" id="PF06187">
    <property type="entry name" value="DUF993"/>
    <property type="match status" value="1"/>
</dbReference>
<dbReference type="Proteomes" id="UP000275401">
    <property type="component" value="Unassembled WGS sequence"/>
</dbReference>
<gene>
    <name evidence="1" type="ORF">EEJ42_01475</name>
</gene>
<dbReference type="AlphaFoldDB" id="A0A3M8X7R8"/>